<keyword evidence="1" id="KW-0732">Signal</keyword>
<feature type="signal peptide" evidence="1">
    <location>
        <begin position="1"/>
        <end position="26"/>
    </location>
</feature>
<name>A0A9P3LSX0_9FUNG</name>
<reference evidence="2" key="1">
    <citation type="submission" date="2021-11" db="EMBL/GenBank/DDBJ databases">
        <authorList>
            <person name="Herlambang A."/>
            <person name="Guo Y."/>
            <person name="Takashima Y."/>
            <person name="Nishizawa T."/>
        </authorList>
    </citation>
    <scope>NUCLEOTIDE SEQUENCE</scope>
    <source>
        <strain evidence="2">E1425</strain>
    </source>
</reference>
<sequence>MILPKSIGLVLFLIVLALMAPLSVMAGGSYIASITIDQLENAFAGHCPNSTHGEVISCVDALPYINAAIQKYNLKTRGQRAAYLATMAYEGGYLQYDRNLVISTQGTRSIMPATSLRVFVNANESVQKYWPGFPASVNNATIVDVLIQNKADFEPGAWWTVSGPHCAKVASRLSDSVSSFVTWETTCINGGADTVEARTAIYTTVYQAIV</sequence>
<dbReference type="OrthoDB" id="2349272at2759"/>
<comment type="caution">
    <text evidence="2">The sequence shown here is derived from an EMBL/GenBank/DDBJ whole genome shotgun (WGS) entry which is preliminary data.</text>
</comment>
<reference evidence="2" key="2">
    <citation type="journal article" date="2022" name="Microbiol. Resour. Announc.">
        <title>Whole-Genome Sequence of Entomortierella parvispora E1425, a Mucoromycotan Fungus Associated with Burkholderiaceae-Related Endosymbiotic Bacteria.</title>
        <authorList>
            <person name="Herlambang A."/>
            <person name="Guo Y."/>
            <person name="Takashima Y."/>
            <person name="Narisawa K."/>
            <person name="Ohta H."/>
            <person name="Nishizawa T."/>
        </authorList>
    </citation>
    <scope>NUCLEOTIDE SEQUENCE</scope>
    <source>
        <strain evidence="2">E1425</strain>
    </source>
</reference>
<keyword evidence="3" id="KW-1185">Reference proteome</keyword>
<protein>
    <submittedName>
        <fullName evidence="2">Uncharacterized protein</fullName>
    </submittedName>
</protein>
<evidence type="ECO:0000256" key="1">
    <source>
        <dbReference type="SAM" id="SignalP"/>
    </source>
</evidence>
<gene>
    <name evidence="2" type="ORF">EMPS_01386</name>
</gene>
<evidence type="ECO:0000313" key="2">
    <source>
        <dbReference type="EMBL" id="GJJ69040.1"/>
    </source>
</evidence>
<dbReference type="EMBL" id="BQFW01000002">
    <property type="protein sequence ID" value="GJJ69040.1"/>
    <property type="molecule type" value="Genomic_DNA"/>
</dbReference>
<proteinExistence type="predicted"/>
<evidence type="ECO:0000313" key="3">
    <source>
        <dbReference type="Proteomes" id="UP000827284"/>
    </source>
</evidence>
<organism evidence="2 3">
    <name type="scientific">Entomortierella parvispora</name>
    <dbReference type="NCBI Taxonomy" id="205924"/>
    <lineage>
        <taxon>Eukaryota</taxon>
        <taxon>Fungi</taxon>
        <taxon>Fungi incertae sedis</taxon>
        <taxon>Mucoromycota</taxon>
        <taxon>Mortierellomycotina</taxon>
        <taxon>Mortierellomycetes</taxon>
        <taxon>Mortierellales</taxon>
        <taxon>Mortierellaceae</taxon>
        <taxon>Entomortierella</taxon>
    </lineage>
</organism>
<dbReference type="Proteomes" id="UP000827284">
    <property type="component" value="Unassembled WGS sequence"/>
</dbReference>
<feature type="chain" id="PRO_5040316804" evidence="1">
    <location>
        <begin position="27"/>
        <end position="210"/>
    </location>
</feature>
<accession>A0A9P3LSX0</accession>
<dbReference type="AlphaFoldDB" id="A0A9P3LSX0"/>